<dbReference type="SUPFAM" id="SSF51569">
    <property type="entry name" value="Aldolase"/>
    <property type="match status" value="1"/>
</dbReference>
<name>F7ZJ65_ROSLO</name>
<dbReference type="Proteomes" id="UP000001353">
    <property type="component" value="Chromosome"/>
</dbReference>
<dbReference type="KEGG" id="rli:RLO149_c044230"/>
<proteinExistence type="predicted"/>
<dbReference type="EMBL" id="CP002623">
    <property type="protein sequence ID" value="AEI96310.1"/>
    <property type="molecule type" value="Genomic_DNA"/>
</dbReference>
<dbReference type="Gene3D" id="3.20.20.70">
    <property type="entry name" value="Aldolase class I"/>
    <property type="match status" value="1"/>
</dbReference>
<dbReference type="RefSeq" id="WP_013964179.1">
    <property type="nucleotide sequence ID" value="NC_015730.1"/>
</dbReference>
<dbReference type="GO" id="GO:0047444">
    <property type="term" value="F:N-acylneuraminate-9-phosphate synthase activity"/>
    <property type="evidence" value="ECO:0007669"/>
    <property type="project" value="TreeGrafter"/>
</dbReference>
<organism evidence="2 3">
    <name type="scientific">Roseobacter litoralis (strain ATCC 49566 / DSM 6996 / JCM 21268 / NBRC 15278 / OCh 149)</name>
    <dbReference type="NCBI Taxonomy" id="391595"/>
    <lineage>
        <taxon>Bacteria</taxon>
        <taxon>Pseudomonadati</taxon>
        <taxon>Pseudomonadota</taxon>
        <taxon>Alphaproteobacteria</taxon>
        <taxon>Rhodobacterales</taxon>
        <taxon>Roseobacteraceae</taxon>
        <taxon>Roseobacter</taxon>
    </lineage>
</organism>
<accession>F7ZJ65</accession>
<protein>
    <submittedName>
        <fullName evidence="2">N-acetylneuramic acid synthase</fullName>
    </submittedName>
</protein>
<evidence type="ECO:0000313" key="2">
    <source>
        <dbReference type="EMBL" id="AEI96310.1"/>
    </source>
</evidence>
<dbReference type="InterPro" id="IPR057736">
    <property type="entry name" value="SAF_PseI/NeuA/NeuB"/>
</dbReference>
<dbReference type="CDD" id="cd11615">
    <property type="entry name" value="SAF_NeuB_like"/>
    <property type="match status" value="1"/>
</dbReference>
<dbReference type="InterPro" id="IPR013132">
    <property type="entry name" value="PseI/NeuA/B-like_N"/>
</dbReference>
<keyword evidence="3" id="KW-1185">Reference proteome</keyword>
<dbReference type="Gene3D" id="3.90.1210.10">
    <property type="entry name" value="Antifreeze-like/N-acetylneuraminic acid synthase C-terminal domain"/>
    <property type="match status" value="1"/>
</dbReference>
<sequence>MQNTKITLIAEAGVNHNGDLQKALALVDAAADGGADLIKFQTFSAKSMVTKSAALADYQAQQIGPGKSQLDMLLDLELDEAAHHKLIVKCQSRGIGFLSTPFDLVSLDLLTNRLQQRLLKIGSGDLNNGPLLYAAAQTGCDIILSTGMSDLGEIERALGLLALGYSSTPPTAPRRQDMNMAWSDASLRAALHEKVTILHCVSNYPSSAGATNLRALGTIHSAFGLPVGYSDHTLGGTAAIAAAALGACCIEKHLTLDKTLQGPDHAASSEPDELALIFAAIRDVETMLGSGVKCCMPEERGTAKAARKRLVAGQDIAKGAPFTLDNLTTKRAISGADPLAYWEQLGKVAAREYSEGDPIDD</sequence>
<dbReference type="PANTHER" id="PTHR42966">
    <property type="entry name" value="N-ACETYLNEURAMINATE SYNTHASE"/>
    <property type="match status" value="1"/>
</dbReference>
<evidence type="ECO:0000313" key="3">
    <source>
        <dbReference type="Proteomes" id="UP000001353"/>
    </source>
</evidence>
<reference evidence="2 3" key="1">
    <citation type="journal article" date="2011" name="BMC Genomics">
        <title>Comparative genome analysis and genome-guided physiological analysis of Roseobacter litoralis.</title>
        <authorList>
            <person name="Kalhoefer D."/>
            <person name="Thole S."/>
            <person name="Voget S."/>
            <person name="Lehmann R."/>
            <person name="Liesegang H."/>
            <person name="Wollher A."/>
            <person name="Daniel R."/>
            <person name="Simon M."/>
            <person name="Brinkhoff T."/>
        </authorList>
    </citation>
    <scope>NUCLEOTIDE SEQUENCE [LARGE SCALE GENOMIC DNA]</scope>
    <source>
        <strain evidence="3">ATCC 49566 / DSM 6996 / JCM 21268 / NBRC 15278 / OCh 149</strain>
    </source>
</reference>
<feature type="domain" description="AFP-like" evidence="1">
    <location>
        <begin position="309"/>
        <end position="361"/>
    </location>
</feature>
<dbReference type="InterPro" id="IPR051690">
    <property type="entry name" value="PseI-like"/>
</dbReference>
<dbReference type="STRING" id="391595.RLO149_c044230"/>
<dbReference type="PROSITE" id="PS50844">
    <property type="entry name" value="AFP_LIKE"/>
    <property type="match status" value="1"/>
</dbReference>
<dbReference type="InterPro" id="IPR013785">
    <property type="entry name" value="Aldolase_TIM"/>
</dbReference>
<dbReference type="Pfam" id="PF03102">
    <property type="entry name" value="NeuB"/>
    <property type="match status" value="1"/>
</dbReference>
<dbReference type="PANTHER" id="PTHR42966:SF1">
    <property type="entry name" value="SIALIC ACID SYNTHASE"/>
    <property type="match status" value="1"/>
</dbReference>
<dbReference type="InterPro" id="IPR036732">
    <property type="entry name" value="AFP_Neu5c_C_sf"/>
</dbReference>
<gene>
    <name evidence="2" type="ordered locus">RLO149_c044230</name>
</gene>
<dbReference type="GO" id="GO:0016051">
    <property type="term" value="P:carbohydrate biosynthetic process"/>
    <property type="evidence" value="ECO:0007669"/>
    <property type="project" value="InterPro"/>
</dbReference>
<dbReference type="SUPFAM" id="SSF51269">
    <property type="entry name" value="AFP III-like domain"/>
    <property type="match status" value="1"/>
</dbReference>
<dbReference type="InterPro" id="IPR006190">
    <property type="entry name" value="SAF_AFP_Neu5Ac"/>
</dbReference>
<dbReference type="HOGENOM" id="CLU_040465_0_0_5"/>
<evidence type="ECO:0000259" key="1">
    <source>
        <dbReference type="PROSITE" id="PS50844"/>
    </source>
</evidence>
<dbReference type="eggNOG" id="COG2089">
    <property type="taxonomic scope" value="Bacteria"/>
</dbReference>
<dbReference type="AlphaFoldDB" id="F7ZJ65"/>